<gene>
    <name evidence="5" type="ORF">ACFODX_09940</name>
</gene>
<dbReference type="PROSITE" id="PS51257">
    <property type="entry name" value="PROKAR_LIPOPROTEIN"/>
    <property type="match status" value="1"/>
</dbReference>
<evidence type="ECO:0000259" key="4">
    <source>
        <dbReference type="Pfam" id="PF00561"/>
    </source>
</evidence>
<dbReference type="InterPro" id="IPR000073">
    <property type="entry name" value="AB_hydrolase_1"/>
</dbReference>
<dbReference type="InterPro" id="IPR051601">
    <property type="entry name" value="Serine_prot/Carboxylest_S33"/>
</dbReference>
<dbReference type="Pfam" id="PF00561">
    <property type="entry name" value="Abhydrolase_1"/>
    <property type="match status" value="1"/>
</dbReference>
<sequence length="518" mass="56015">MQKFRLIAALGCALVPLLLSACYEQKSAPAAAKSLLQACPGFAETGKPPLVYGAQCGELKVKENPDDPNSPEIAIAILRLPAISPVAQADPLFLIQGGPGGSSIDMANQLHGFFADVRKNRDLIFVDQRGTGKSNPLHCEKMSLQDAKLPDAVQQQKQLEIMRNCAVRYQQSLPFYTTRHAVQDLDAVRVALGYQTINLWGVSYGTRVALEYARRFGDHTRSIILDAVAPTAIALGKYSARDMLAALTSVSSECMAQVDCAAHYGNPLQKAEMVYARLLAAETAGQPVEVTYQHPRHQQLASHRLTPRAFSMLMFMALYSRDTTVLLPEMISRAEQQDYSLLAALLALTAEQAHSMNIAEAMHFGVICNEDWPQISESERQTTAPFFGFNPVEEKGAICDFWPAASLPDDYWQPINSSVPALLLSGKYDPVTPSTWADYVASSLPNSTRLLVEGGNHGVSTEGCMPQIIAQFIERASMTGINGDCATKIKSLPFVLGANEAASSASSTSSASSQGATP</sequence>
<dbReference type="InterPro" id="IPR002410">
    <property type="entry name" value="Peptidase_S33"/>
</dbReference>
<comment type="similarity">
    <text evidence="1">Belongs to the peptidase S33 family.</text>
</comment>
<comment type="caution">
    <text evidence="5">The sequence shown here is derived from an EMBL/GenBank/DDBJ whole genome shotgun (WGS) entry which is preliminary data.</text>
</comment>
<evidence type="ECO:0000313" key="5">
    <source>
        <dbReference type="EMBL" id="MFC3115877.1"/>
    </source>
</evidence>
<dbReference type="PANTHER" id="PTHR43248">
    <property type="entry name" value="2-SUCCINYL-6-HYDROXY-2,4-CYCLOHEXADIENE-1-CARBOXYLATE SYNTHASE"/>
    <property type="match status" value="1"/>
</dbReference>
<organism evidence="5 6">
    <name type="scientific">Cellvibrio fontiphilus</name>
    <dbReference type="NCBI Taxonomy" id="1815559"/>
    <lineage>
        <taxon>Bacteria</taxon>
        <taxon>Pseudomonadati</taxon>
        <taxon>Pseudomonadota</taxon>
        <taxon>Gammaproteobacteria</taxon>
        <taxon>Cellvibrionales</taxon>
        <taxon>Cellvibrionaceae</taxon>
        <taxon>Cellvibrio</taxon>
    </lineage>
</organism>
<keyword evidence="2 5" id="KW-0378">Hydrolase</keyword>
<dbReference type="GO" id="GO:0016787">
    <property type="term" value="F:hydrolase activity"/>
    <property type="evidence" value="ECO:0007669"/>
    <property type="project" value="UniProtKB-KW"/>
</dbReference>
<evidence type="ECO:0000256" key="3">
    <source>
        <dbReference type="SAM" id="SignalP"/>
    </source>
</evidence>
<dbReference type="InterPro" id="IPR029058">
    <property type="entry name" value="AB_hydrolase_fold"/>
</dbReference>
<dbReference type="Proteomes" id="UP001595555">
    <property type="component" value="Unassembled WGS sequence"/>
</dbReference>
<dbReference type="RefSeq" id="WP_378118608.1">
    <property type="nucleotide sequence ID" value="NZ_JBHRTF010000004.1"/>
</dbReference>
<evidence type="ECO:0000256" key="2">
    <source>
        <dbReference type="ARBA" id="ARBA00022801"/>
    </source>
</evidence>
<protein>
    <submittedName>
        <fullName evidence="5">Alpha/beta hydrolase</fullName>
    </submittedName>
</protein>
<dbReference type="EMBL" id="JBHRTF010000004">
    <property type="protein sequence ID" value="MFC3115877.1"/>
    <property type="molecule type" value="Genomic_DNA"/>
</dbReference>
<feature type="signal peptide" evidence="3">
    <location>
        <begin position="1"/>
        <end position="21"/>
    </location>
</feature>
<evidence type="ECO:0000256" key="1">
    <source>
        <dbReference type="ARBA" id="ARBA00010088"/>
    </source>
</evidence>
<evidence type="ECO:0000313" key="6">
    <source>
        <dbReference type="Proteomes" id="UP001595555"/>
    </source>
</evidence>
<dbReference type="SUPFAM" id="SSF53474">
    <property type="entry name" value="alpha/beta-Hydrolases"/>
    <property type="match status" value="1"/>
</dbReference>
<reference evidence="6" key="1">
    <citation type="journal article" date="2019" name="Int. J. Syst. Evol. Microbiol.">
        <title>The Global Catalogue of Microorganisms (GCM) 10K type strain sequencing project: providing services to taxonomists for standard genome sequencing and annotation.</title>
        <authorList>
            <consortium name="The Broad Institute Genomics Platform"/>
            <consortium name="The Broad Institute Genome Sequencing Center for Infectious Disease"/>
            <person name="Wu L."/>
            <person name="Ma J."/>
        </authorList>
    </citation>
    <scope>NUCLEOTIDE SEQUENCE [LARGE SCALE GENOMIC DNA]</scope>
    <source>
        <strain evidence="6">KCTC 52237</strain>
    </source>
</reference>
<keyword evidence="6" id="KW-1185">Reference proteome</keyword>
<keyword evidence="3" id="KW-0732">Signal</keyword>
<name>A0ABV7FHD0_9GAMM</name>
<dbReference type="PRINTS" id="PR00793">
    <property type="entry name" value="PROAMNOPTASE"/>
</dbReference>
<proteinExistence type="inferred from homology"/>
<feature type="chain" id="PRO_5045061774" evidence="3">
    <location>
        <begin position="22"/>
        <end position="518"/>
    </location>
</feature>
<dbReference type="Gene3D" id="3.40.50.1820">
    <property type="entry name" value="alpha/beta hydrolase"/>
    <property type="match status" value="1"/>
</dbReference>
<dbReference type="PANTHER" id="PTHR43248:SF25">
    <property type="entry name" value="AB HYDROLASE-1 DOMAIN-CONTAINING PROTEIN-RELATED"/>
    <property type="match status" value="1"/>
</dbReference>
<accession>A0ABV7FHD0</accession>
<feature type="domain" description="AB hydrolase-1" evidence="4">
    <location>
        <begin position="91"/>
        <end position="459"/>
    </location>
</feature>